<feature type="domain" description="Prephenate/arogenate dehydrogenase" evidence="5">
    <location>
        <begin position="13"/>
        <end position="290"/>
    </location>
</feature>
<dbReference type="Gene3D" id="1.10.3660.10">
    <property type="entry name" value="6-phosphogluconate dehydrogenase C-terminal like domain"/>
    <property type="match status" value="1"/>
</dbReference>
<evidence type="ECO:0000256" key="2">
    <source>
        <dbReference type="ARBA" id="ARBA00023002"/>
    </source>
</evidence>
<dbReference type="PANTHER" id="PTHR21363:SF0">
    <property type="entry name" value="PREPHENATE DEHYDROGENASE [NADP(+)]"/>
    <property type="match status" value="1"/>
</dbReference>
<keyword evidence="2" id="KW-0560">Oxidoreductase</keyword>
<sequence length="290" mass="31232">MESGFRSTDWQQLTFAVVGMGLIGGSYAKALRRLGVKKIIGVDTDGKVLRQAQEQAVIDEALCGAGPGLQAADVVICSVYPAATLDFVKSAVPFLKSDVLITDATGIKGSLPEDVQRLLTGRMEFIAGHPMAGRQGSGFGMSQAEIFDGANYIVVPAAFNSSGAIEWVSSFAGAIGCGQVVQVDAVEHDRIIAYTSNLPHALAVALINSASYNENTKYFIAGSFRDGTRVADINPYLWSDLFLANRENVLQELAAFSQQLERWREALTAADAQALQEMMREAAIKRKDLY</sequence>
<evidence type="ECO:0000259" key="5">
    <source>
        <dbReference type="PROSITE" id="PS51176"/>
    </source>
</evidence>
<keyword evidence="4" id="KW-0175">Coiled coil</keyword>
<dbReference type="InterPro" id="IPR008927">
    <property type="entry name" value="6-PGluconate_DH-like_C_sf"/>
</dbReference>
<dbReference type="Pfam" id="PF20463">
    <property type="entry name" value="PDH_C"/>
    <property type="match status" value="1"/>
</dbReference>
<evidence type="ECO:0000313" key="6">
    <source>
        <dbReference type="EMBL" id="CDB45275.1"/>
    </source>
</evidence>
<gene>
    <name evidence="6" type="ORF">BN533_00403</name>
</gene>
<dbReference type="GO" id="GO:0070403">
    <property type="term" value="F:NAD+ binding"/>
    <property type="evidence" value="ECO:0007669"/>
    <property type="project" value="InterPro"/>
</dbReference>
<comment type="pathway">
    <text evidence="3">Amino-acid biosynthesis.</text>
</comment>
<dbReference type="InterPro" id="IPR050812">
    <property type="entry name" value="Preph/Arog_dehydrog"/>
</dbReference>
<comment type="caution">
    <text evidence="6">The sequence shown here is derived from an EMBL/GenBank/DDBJ whole genome shotgun (WGS) entry which is preliminary data.</text>
</comment>
<dbReference type="RefSeq" id="WP_021717306.1">
    <property type="nucleotide sequence ID" value="NZ_DAWEBZ010000006.1"/>
</dbReference>
<name>R6I7F8_9FIRM</name>
<dbReference type="SUPFAM" id="SSF48179">
    <property type="entry name" value="6-phosphogluconate dehydrogenase C-terminal domain-like"/>
    <property type="match status" value="1"/>
</dbReference>
<dbReference type="Gene3D" id="3.40.50.720">
    <property type="entry name" value="NAD(P)-binding Rossmann-like Domain"/>
    <property type="match status" value="1"/>
</dbReference>
<dbReference type="EMBL" id="CBDS010000028">
    <property type="protein sequence ID" value="CDB45275.1"/>
    <property type="molecule type" value="Genomic_DNA"/>
</dbReference>
<dbReference type="InterPro" id="IPR003099">
    <property type="entry name" value="Prephen_DH"/>
</dbReference>
<dbReference type="GO" id="GO:0004665">
    <property type="term" value="F:prephenate dehydrogenase (NADP+) activity"/>
    <property type="evidence" value="ECO:0007669"/>
    <property type="project" value="InterPro"/>
</dbReference>
<evidence type="ECO:0000256" key="4">
    <source>
        <dbReference type="SAM" id="Coils"/>
    </source>
</evidence>
<proteinExistence type="inferred from homology"/>
<dbReference type="eggNOG" id="COG0287">
    <property type="taxonomic scope" value="Bacteria"/>
</dbReference>
<dbReference type="HOGENOM" id="CLU_055968_2_0_9"/>
<dbReference type="Pfam" id="PF02153">
    <property type="entry name" value="PDH_N"/>
    <property type="match status" value="1"/>
</dbReference>
<dbReference type="AlphaFoldDB" id="R6I7F8"/>
<evidence type="ECO:0000256" key="3">
    <source>
        <dbReference type="ARBA" id="ARBA00029440"/>
    </source>
</evidence>
<feature type="coiled-coil region" evidence="4">
    <location>
        <begin position="246"/>
        <end position="273"/>
    </location>
</feature>
<dbReference type="InterPro" id="IPR036291">
    <property type="entry name" value="NAD(P)-bd_dom_sf"/>
</dbReference>
<dbReference type="GO" id="GO:0006571">
    <property type="term" value="P:tyrosine biosynthetic process"/>
    <property type="evidence" value="ECO:0007669"/>
    <property type="project" value="InterPro"/>
</dbReference>
<protein>
    <submittedName>
        <fullName evidence="6">Prephenate dehydrogenase</fullName>
    </submittedName>
</protein>
<dbReference type="InterPro" id="IPR046825">
    <property type="entry name" value="PDH_C"/>
</dbReference>
<comment type="similarity">
    <text evidence="1">Belongs to the prephenate/arogenate dehydrogenase family.</text>
</comment>
<reference evidence="6" key="1">
    <citation type="submission" date="2012-11" db="EMBL/GenBank/DDBJ databases">
        <title>Dependencies among metagenomic species, viruses, plasmids and units of genetic variation.</title>
        <authorList>
            <person name="Nielsen H.B."/>
            <person name="Almeida M."/>
            <person name="Juncker A.S."/>
            <person name="Rasmussen S."/>
            <person name="Li J."/>
            <person name="Sunagawa S."/>
            <person name="Plichta D."/>
            <person name="Gautier L."/>
            <person name="Le Chatelier E."/>
            <person name="Peletier E."/>
            <person name="Bonde I."/>
            <person name="Nielsen T."/>
            <person name="Manichanh C."/>
            <person name="Arumugam M."/>
            <person name="Batto J."/>
            <person name="Santos M.B.Q.D."/>
            <person name="Blom N."/>
            <person name="Borruel N."/>
            <person name="Burgdorf K.S."/>
            <person name="Boumezbeur F."/>
            <person name="Casellas F."/>
            <person name="Dore J."/>
            <person name="Guarner F."/>
            <person name="Hansen T."/>
            <person name="Hildebrand F."/>
            <person name="Kaas R.S."/>
            <person name="Kennedy S."/>
            <person name="Kristiansen K."/>
            <person name="Kultima J.R."/>
            <person name="Leonard P."/>
            <person name="Levenez F."/>
            <person name="Lund O."/>
            <person name="Moumen B."/>
            <person name="Le Paslier D."/>
            <person name="Pons N."/>
            <person name="Pedersen O."/>
            <person name="Prifti E."/>
            <person name="Qin J."/>
            <person name="Raes J."/>
            <person name="Tap J."/>
            <person name="Tims S."/>
            <person name="Ussery D.W."/>
            <person name="Yamada T."/>
            <person name="MetaHit consortium"/>
            <person name="Renault P."/>
            <person name="Sicheritz-Ponten T."/>
            <person name="Bork P."/>
            <person name="Wang J."/>
            <person name="Brunak S."/>
            <person name="Ehrlich S.D."/>
        </authorList>
    </citation>
    <scope>NUCLEOTIDE SEQUENCE [LARGE SCALE GENOMIC DNA]</scope>
</reference>
<evidence type="ECO:0000256" key="1">
    <source>
        <dbReference type="ARBA" id="ARBA00007964"/>
    </source>
</evidence>
<dbReference type="PROSITE" id="PS51176">
    <property type="entry name" value="PDH_ADH"/>
    <property type="match status" value="1"/>
</dbReference>
<dbReference type="STRING" id="1262914.BN533_00403"/>
<dbReference type="PANTHER" id="PTHR21363">
    <property type="entry name" value="PREPHENATE DEHYDROGENASE"/>
    <property type="match status" value="1"/>
</dbReference>
<dbReference type="InterPro" id="IPR046826">
    <property type="entry name" value="PDH_N"/>
</dbReference>
<dbReference type="SUPFAM" id="SSF51735">
    <property type="entry name" value="NAD(P)-binding Rossmann-fold domains"/>
    <property type="match status" value="1"/>
</dbReference>
<organism evidence="6">
    <name type="scientific">Phascolarctobacterium faecium</name>
    <dbReference type="NCBI Taxonomy" id="33025"/>
    <lineage>
        <taxon>Bacteria</taxon>
        <taxon>Bacillati</taxon>
        <taxon>Bacillota</taxon>
        <taxon>Negativicutes</taxon>
        <taxon>Acidaminococcales</taxon>
        <taxon>Acidaminococcaceae</taxon>
        <taxon>Phascolarctobacterium</taxon>
    </lineage>
</organism>
<dbReference type="GO" id="GO:0008977">
    <property type="term" value="F:prephenate dehydrogenase (NAD+) activity"/>
    <property type="evidence" value="ECO:0007669"/>
    <property type="project" value="InterPro"/>
</dbReference>
<accession>R6I7F8</accession>